<dbReference type="PANTHER" id="PTHR12203:SF107">
    <property type="entry name" value="GLYCOSYL TRANSFERASE CAP10 DOMAIN-CONTAINING PROTEIN"/>
    <property type="match status" value="1"/>
</dbReference>
<dbReference type="EMBL" id="ML991782">
    <property type="protein sequence ID" value="KAF2237055.1"/>
    <property type="molecule type" value="Genomic_DNA"/>
</dbReference>
<dbReference type="Pfam" id="PF05686">
    <property type="entry name" value="Glyco_transf_90"/>
    <property type="match status" value="1"/>
</dbReference>
<protein>
    <recommendedName>
        <fullName evidence="2">Glycosyl transferase CAP10 domain-containing protein</fullName>
    </recommendedName>
</protein>
<feature type="domain" description="Glycosyl transferase CAP10" evidence="2">
    <location>
        <begin position="170"/>
        <end position="406"/>
    </location>
</feature>
<evidence type="ECO:0000313" key="3">
    <source>
        <dbReference type="EMBL" id="KAF2237055.1"/>
    </source>
</evidence>
<reference evidence="3" key="1">
    <citation type="journal article" date="2020" name="Stud. Mycol.">
        <title>101 Dothideomycetes genomes: a test case for predicting lifestyles and emergence of pathogens.</title>
        <authorList>
            <person name="Haridas S."/>
            <person name="Albert R."/>
            <person name="Binder M."/>
            <person name="Bloem J."/>
            <person name="Labutti K."/>
            <person name="Salamov A."/>
            <person name="Andreopoulos B."/>
            <person name="Baker S."/>
            <person name="Barry K."/>
            <person name="Bills G."/>
            <person name="Bluhm B."/>
            <person name="Cannon C."/>
            <person name="Castanera R."/>
            <person name="Culley D."/>
            <person name="Daum C."/>
            <person name="Ezra D."/>
            <person name="Gonzalez J."/>
            <person name="Henrissat B."/>
            <person name="Kuo A."/>
            <person name="Liang C."/>
            <person name="Lipzen A."/>
            <person name="Lutzoni F."/>
            <person name="Magnuson J."/>
            <person name="Mondo S."/>
            <person name="Nolan M."/>
            <person name="Ohm R."/>
            <person name="Pangilinan J."/>
            <person name="Park H.-J."/>
            <person name="Ramirez L."/>
            <person name="Alfaro M."/>
            <person name="Sun H."/>
            <person name="Tritt A."/>
            <person name="Yoshinaga Y."/>
            <person name="Zwiers L.-H."/>
            <person name="Turgeon B."/>
            <person name="Goodwin S."/>
            <person name="Spatafora J."/>
            <person name="Crous P."/>
            <person name="Grigoriev I."/>
        </authorList>
    </citation>
    <scope>NUCLEOTIDE SEQUENCE</scope>
    <source>
        <strain evidence="3">Tuck. ex Michener</strain>
    </source>
</reference>
<dbReference type="InterPro" id="IPR006598">
    <property type="entry name" value="CAP10"/>
</dbReference>
<dbReference type="AlphaFoldDB" id="A0A6A6HG19"/>
<feature type="region of interest" description="Disordered" evidence="1">
    <location>
        <begin position="1"/>
        <end position="21"/>
    </location>
</feature>
<gene>
    <name evidence="3" type="ORF">EV356DRAFT_512321</name>
</gene>
<sequence>MQSEGINQRRPQRASGPASLGSSSMAILPITKTSSIVLGVLGYTFFAWHTWQSSNSVYHRHRLLEQWEYNFTRDGDDKTLTKEQCAIAFPNNTYEIQDAVSRLDGEKISYDKLNIALDRTCTRLIIYEGKLYVLEGATQENSYMGWLWEQRTIGTIMMIYDAIVGAKPGTIPNIEFPFCADDDAIRAHRGISWGYTRHNAFEDQRQVWVIPDFGYWEWYSSKIYSYADARRRILRRANNLTWAERKPQMVWRGATKFNPMRGKLVDQASGKEWSDVQDCAGGSCFVELEDHCNYQFILYTEGATYSGRMKYQQQCKSAMIMHTIHWITHSSHLLHWDGPEQNIIKVEDDWTDLEEKVQYYLNHPQEAEAVAERGYKLFAERYQTQAAISCYFRSLFDAWGAHQGYDVNLWDENGHMRGVPFESYAVARTYLGNAPHVD</sequence>
<accession>A0A6A6HG19</accession>
<dbReference type="Proteomes" id="UP000800092">
    <property type="component" value="Unassembled WGS sequence"/>
</dbReference>
<evidence type="ECO:0000256" key="1">
    <source>
        <dbReference type="SAM" id="MobiDB-lite"/>
    </source>
</evidence>
<evidence type="ECO:0000313" key="4">
    <source>
        <dbReference type="Proteomes" id="UP000800092"/>
    </source>
</evidence>
<dbReference type="SMART" id="SM00672">
    <property type="entry name" value="CAP10"/>
    <property type="match status" value="1"/>
</dbReference>
<evidence type="ECO:0000259" key="2">
    <source>
        <dbReference type="SMART" id="SM00672"/>
    </source>
</evidence>
<dbReference type="InterPro" id="IPR051091">
    <property type="entry name" value="O-Glucosyltr/Glycosyltrsf_90"/>
</dbReference>
<name>A0A6A6HG19_VIRVR</name>
<organism evidence="3 4">
    <name type="scientific">Viridothelium virens</name>
    <name type="common">Speckled blister lichen</name>
    <name type="synonym">Trypethelium virens</name>
    <dbReference type="NCBI Taxonomy" id="1048519"/>
    <lineage>
        <taxon>Eukaryota</taxon>
        <taxon>Fungi</taxon>
        <taxon>Dikarya</taxon>
        <taxon>Ascomycota</taxon>
        <taxon>Pezizomycotina</taxon>
        <taxon>Dothideomycetes</taxon>
        <taxon>Dothideomycetes incertae sedis</taxon>
        <taxon>Trypetheliales</taxon>
        <taxon>Trypetheliaceae</taxon>
        <taxon>Viridothelium</taxon>
    </lineage>
</organism>
<dbReference type="OrthoDB" id="202415at2759"/>
<proteinExistence type="predicted"/>
<dbReference type="PANTHER" id="PTHR12203">
    <property type="entry name" value="KDEL LYS-ASP-GLU-LEU CONTAINING - RELATED"/>
    <property type="match status" value="1"/>
</dbReference>
<keyword evidence="4" id="KW-1185">Reference proteome</keyword>